<evidence type="ECO:0000313" key="2">
    <source>
        <dbReference type="EMBL" id="JAD95450.1"/>
    </source>
</evidence>
<name>A0A0A9EC14_ARUDO</name>
<keyword evidence="1" id="KW-0732">Signal</keyword>
<organism evidence="2">
    <name type="scientific">Arundo donax</name>
    <name type="common">Giant reed</name>
    <name type="synonym">Donax arundinaceus</name>
    <dbReference type="NCBI Taxonomy" id="35708"/>
    <lineage>
        <taxon>Eukaryota</taxon>
        <taxon>Viridiplantae</taxon>
        <taxon>Streptophyta</taxon>
        <taxon>Embryophyta</taxon>
        <taxon>Tracheophyta</taxon>
        <taxon>Spermatophyta</taxon>
        <taxon>Magnoliopsida</taxon>
        <taxon>Liliopsida</taxon>
        <taxon>Poales</taxon>
        <taxon>Poaceae</taxon>
        <taxon>PACMAD clade</taxon>
        <taxon>Arundinoideae</taxon>
        <taxon>Arundineae</taxon>
        <taxon>Arundo</taxon>
    </lineage>
</organism>
<evidence type="ECO:0000256" key="1">
    <source>
        <dbReference type="SAM" id="SignalP"/>
    </source>
</evidence>
<accession>A0A0A9EC14</accession>
<sequence length="53" mass="5653">MLFGLCNPVCFMVFAAPCVDGFSPCTTVQLLLTTGGITKVSSSFVWRMGATVF</sequence>
<reference evidence="2" key="1">
    <citation type="submission" date="2014-09" db="EMBL/GenBank/DDBJ databases">
        <authorList>
            <person name="Magalhaes I.L.F."/>
            <person name="Oliveira U."/>
            <person name="Santos F.R."/>
            <person name="Vidigal T.H.D.A."/>
            <person name="Brescovit A.D."/>
            <person name="Santos A.J."/>
        </authorList>
    </citation>
    <scope>NUCLEOTIDE SEQUENCE</scope>
    <source>
        <tissue evidence="2">Shoot tissue taken approximately 20 cm above the soil surface</tissue>
    </source>
</reference>
<dbReference type="AlphaFoldDB" id="A0A0A9EC14"/>
<feature type="signal peptide" evidence="1">
    <location>
        <begin position="1"/>
        <end position="21"/>
    </location>
</feature>
<proteinExistence type="predicted"/>
<protein>
    <submittedName>
        <fullName evidence="2">Uncharacterized protein</fullName>
    </submittedName>
</protein>
<dbReference type="EMBL" id="GBRH01202445">
    <property type="protein sequence ID" value="JAD95450.1"/>
    <property type="molecule type" value="Transcribed_RNA"/>
</dbReference>
<feature type="chain" id="PRO_5002061833" evidence="1">
    <location>
        <begin position="22"/>
        <end position="53"/>
    </location>
</feature>
<reference evidence="2" key="2">
    <citation type="journal article" date="2015" name="Data Brief">
        <title>Shoot transcriptome of the giant reed, Arundo donax.</title>
        <authorList>
            <person name="Barrero R.A."/>
            <person name="Guerrero F.D."/>
            <person name="Moolhuijzen P."/>
            <person name="Goolsby J.A."/>
            <person name="Tidwell J."/>
            <person name="Bellgard S.E."/>
            <person name="Bellgard M.I."/>
        </authorList>
    </citation>
    <scope>NUCLEOTIDE SEQUENCE</scope>
    <source>
        <tissue evidence="2">Shoot tissue taken approximately 20 cm above the soil surface</tissue>
    </source>
</reference>